<evidence type="ECO:0000259" key="6">
    <source>
        <dbReference type="PROSITE" id="PS51085"/>
    </source>
</evidence>
<dbReference type="PROSITE" id="PS51085">
    <property type="entry name" value="2FE2S_FER_2"/>
    <property type="match status" value="1"/>
</dbReference>
<dbReference type="PANTHER" id="PTHR44379">
    <property type="entry name" value="OXIDOREDUCTASE WITH IRON-SULFUR SUBUNIT"/>
    <property type="match status" value="1"/>
</dbReference>
<dbReference type="CDD" id="cd00207">
    <property type="entry name" value="fer2"/>
    <property type="match status" value="1"/>
</dbReference>
<dbReference type="InterPro" id="IPR051452">
    <property type="entry name" value="Diverse_Oxidoreductases"/>
</dbReference>
<evidence type="ECO:0000256" key="4">
    <source>
        <dbReference type="ARBA" id="ARBA00023004"/>
    </source>
</evidence>
<name>A0ABZ3J7E6_SPOA4</name>
<dbReference type="Proteomes" id="UP000216052">
    <property type="component" value="Chromosome"/>
</dbReference>
<protein>
    <submittedName>
        <fullName evidence="7">Xanthine dehydrogenase subunit E</fullName>
        <ecNumber evidence="7">1.17.1.4</ecNumber>
    </submittedName>
</protein>
<dbReference type="Gene3D" id="1.10.150.120">
    <property type="entry name" value="[2Fe-2S]-binding domain"/>
    <property type="match status" value="1"/>
</dbReference>
<keyword evidence="3 7" id="KW-0560">Oxidoreductase</keyword>
<evidence type="ECO:0000256" key="1">
    <source>
        <dbReference type="ARBA" id="ARBA00022714"/>
    </source>
</evidence>
<dbReference type="PANTHER" id="PTHR44379:SF5">
    <property type="entry name" value="OXIDOREDUCTASE WITH IRON-SULFUR SUBUNIT"/>
    <property type="match status" value="1"/>
</dbReference>
<reference evidence="7" key="1">
    <citation type="submission" date="2024-05" db="EMBL/GenBank/DDBJ databases">
        <title>Isolation and characterization of Sporomusa carbonis sp. nov., a carboxydotrophic hydrogenogen in the genus of Sporomusa isolated from a charcoal burning pile.</title>
        <authorList>
            <person name="Boeer T."/>
            <person name="Rosenbaum F."/>
            <person name="Eysell L."/>
            <person name="Mueller V."/>
            <person name="Daniel R."/>
            <person name="Poehlein A."/>
        </authorList>
    </citation>
    <scope>NUCLEOTIDE SEQUENCE [LARGE SCALE GENOMIC DNA]</scope>
    <source>
        <strain evidence="7">DSM 3132</strain>
    </source>
</reference>
<sequence length="148" mass="16320">MQIAVIINHQQFTLEVQPDDFLVDTLRAQGLYSVRRGCETSSCGLCTVWLNGKPTLSCSLLSFRAAGQHITTIEGLRSEAEEFAQFMAAEGADQCGYCSPGFIMTVLAMKRELVNPTEADMIHYLTGNLCRCTGYQGQLRAVKKYLGV</sequence>
<evidence type="ECO:0000313" key="8">
    <source>
        <dbReference type="Proteomes" id="UP000216052"/>
    </source>
</evidence>
<keyword evidence="8" id="KW-1185">Reference proteome</keyword>
<dbReference type="Gene3D" id="3.10.20.30">
    <property type="match status" value="1"/>
</dbReference>
<dbReference type="EMBL" id="CP155571">
    <property type="protein sequence ID" value="XFO74314.1"/>
    <property type="molecule type" value="Genomic_DNA"/>
</dbReference>
<dbReference type="InterPro" id="IPR001041">
    <property type="entry name" value="2Fe-2S_ferredoxin-type"/>
</dbReference>
<proteinExistence type="predicted"/>
<evidence type="ECO:0000256" key="5">
    <source>
        <dbReference type="ARBA" id="ARBA00023014"/>
    </source>
</evidence>
<keyword evidence="1" id="KW-0001">2Fe-2S</keyword>
<keyword evidence="5" id="KW-0411">Iron-sulfur</keyword>
<dbReference type="InterPro" id="IPR012675">
    <property type="entry name" value="Beta-grasp_dom_sf"/>
</dbReference>
<keyword evidence="4" id="KW-0408">Iron</keyword>
<dbReference type="RefSeq" id="WP_093794757.1">
    <property type="nucleotide sequence ID" value="NZ_CP155571.1"/>
</dbReference>
<evidence type="ECO:0000313" key="7">
    <source>
        <dbReference type="EMBL" id="XFO74314.1"/>
    </source>
</evidence>
<dbReference type="Pfam" id="PF00111">
    <property type="entry name" value="Fer2"/>
    <property type="match status" value="1"/>
</dbReference>
<dbReference type="EC" id="1.17.1.4" evidence="7"/>
<gene>
    <name evidence="7" type="primary">pucE</name>
    <name evidence="7" type="ORF">SPACI_044240</name>
</gene>
<evidence type="ECO:0000256" key="3">
    <source>
        <dbReference type="ARBA" id="ARBA00023002"/>
    </source>
</evidence>
<dbReference type="SUPFAM" id="SSF54292">
    <property type="entry name" value="2Fe-2S ferredoxin-like"/>
    <property type="match status" value="1"/>
</dbReference>
<dbReference type="GO" id="GO:0004854">
    <property type="term" value="F:xanthine dehydrogenase activity"/>
    <property type="evidence" value="ECO:0007669"/>
    <property type="project" value="UniProtKB-EC"/>
</dbReference>
<dbReference type="InterPro" id="IPR002888">
    <property type="entry name" value="2Fe-2S-bd"/>
</dbReference>
<dbReference type="Pfam" id="PF01799">
    <property type="entry name" value="Fer2_2"/>
    <property type="match status" value="1"/>
</dbReference>
<dbReference type="InterPro" id="IPR036010">
    <property type="entry name" value="2Fe-2S_ferredoxin-like_sf"/>
</dbReference>
<feature type="domain" description="2Fe-2S ferredoxin-type" evidence="6">
    <location>
        <begin position="1"/>
        <end position="76"/>
    </location>
</feature>
<evidence type="ECO:0000256" key="2">
    <source>
        <dbReference type="ARBA" id="ARBA00022723"/>
    </source>
</evidence>
<dbReference type="InterPro" id="IPR036884">
    <property type="entry name" value="2Fe-2S-bd_dom_sf"/>
</dbReference>
<dbReference type="SUPFAM" id="SSF47741">
    <property type="entry name" value="CO dehydrogenase ISP C-domain like"/>
    <property type="match status" value="1"/>
</dbReference>
<accession>A0ABZ3J7E6</accession>
<keyword evidence="2" id="KW-0479">Metal-binding</keyword>
<organism evidence="7 8">
    <name type="scientific">Sporomusa acidovorans (strain ATCC 49682 / DSM 3132 / Mol)</name>
    <dbReference type="NCBI Taxonomy" id="1123286"/>
    <lineage>
        <taxon>Bacteria</taxon>
        <taxon>Bacillati</taxon>
        <taxon>Bacillota</taxon>
        <taxon>Negativicutes</taxon>
        <taxon>Selenomonadales</taxon>
        <taxon>Sporomusaceae</taxon>
        <taxon>Sporomusa</taxon>
    </lineage>
</organism>